<keyword evidence="1" id="KW-0812">Transmembrane</keyword>
<evidence type="ECO:0000313" key="2">
    <source>
        <dbReference type="EMBL" id="KKU87378.1"/>
    </source>
</evidence>
<feature type="transmembrane region" description="Helical" evidence="1">
    <location>
        <begin position="39"/>
        <end position="60"/>
    </location>
</feature>
<keyword evidence="1" id="KW-0472">Membrane</keyword>
<evidence type="ECO:0000313" key="3">
    <source>
        <dbReference type="Proteomes" id="UP000034739"/>
    </source>
</evidence>
<gene>
    <name evidence="2" type="ORF">UY16_C0029G0017</name>
</gene>
<organism evidence="2 3">
    <name type="scientific">Candidatus Gottesmanbacteria bacterium GW2011_GWA2_47_9</name>
    <dbReference type="NCBI Taxonomy" id="1618445"/>
    <lineage>
        <taxon>Bacteria</taxon>
        <taxon>Candidatus Gottesmaniibacteriota</taxon>
    </lineage>
</organism>
<evidence type="ECO:0000256" key="1">
    <source>
        <dbReference type="SAM" id="Phobius"/>
    </source>
</evidence>
<dbReference type="Proteomes" id="UP000034739">
    <property type="component" value="Unassembled WGS sequence"/>
</dbReference>
<proteinExistence type="predicted"/>
<sequence>MDKIVQIINRKPVFFVAIALIYIALVGFLKWWTAPPWESLWFVGGGMLGIYFLDIAEVFFALSPSPFRSIVFAAAFALVSFFVVTSSGSLLASGLVLSLYLALVLAAIGEWQVRGNLTSWYQMIEGPVDQNIQRWGMVLFVVLFIVETYLFIR</sequence>
<feature type="transmembrane region" description="Helical" evidence="1">
    <location>
        <begin position="67"/>
        <end position="84"/>
    </location>
</feature>
<reference evidence="2 3" key="1">
    <citation type="journal article" date="2015" name="Nature">
        <title>rRNA introns, odd ribosomes, and small enigmatic genomes across a large radiation of phyla.</title>
        <authorList>
            <person name="Brown C.T."/>
            <person name="Hug L.A."/>
            <person name="Thomas B.C."/>
            <person name="Sharon I."/>
            <person name="Castelle C.J."/>
            <person name="Singh A."/>
            <person name="Wilkins M.J."/>
            <person name="Williams K.H."/>
            <person name="Banfield J.F."/>
        </authorList>
    </citation>
    <scope>NUCLEOTIDE SEQUENCE [LARGE SCALE GENOMIC DNA]</scope>
</reference>
<comment type="caution">
    <text evidence="2">The sequence shown here is derived from an EMBL/GenBank/DDBJ whole genome shotgun (WGS) entry which is preliminary data.</text>
</comment>
<protein>
    <submittedName>
        <fullName evidence="2">Uncharacterized protein</fullName>
    </submittedName>
</protein>
<dbReference type="AlphaFoldDB" id="A0A0G1WAL3"/>
<name>A0A0G1WAL3_9BACT</name>
<feature type="transmembrane region" description="Helical" evidence="1">
    <location>
        <begin position="12"/>
        <end position="33"/>
    </location>
</feature>
<feature type="transmembrane region" description="Helical" evidence="1">
    <location>
        <begin position="132"/>
        <end position="152"/>
    </location>
</feature>
<keyword evidence="1" id="KW-1133">Transmembrane helix</keyword>
<accession>A0A0G1WAL3</accession>
<dbReference type="EMBL" id="LCOY01000029">
    <property type="protein sequence ID" value="KKU87378.1"/>
    <property type="molecule type" value="Genomic_DNA"/>
</dbReference>